<dbReference type="Proteomes" id="UP000441585">
    <property type="component" value="Unassembled WGS sequence"/>
</dbReference>
<feature type="domain" description="N-acetyltransferase" evidence="1">
    <location>
        <begin position="12"/>
        <end position="176"/>
    </location>
</feature>
<gene>
    <name evidence="2" type="ORF">GJU41_08855</name>
</gene>
<comment type="caution">
    <text evidence="2">The sequence shown here is derived from an EMBL/GenBank/DDBJ whole genome shotgun (WGS) entry which is preliminary data.</text>
</comment>
<evidence type="ECO:0000259" key="1">
    <source>
        <dbReference type="PROSITE" id="PS51186"/>
    </source>
</evidence>
<organism evidence="2 3">
    <name type="scientific">Metabacillus idriensis</name>
    <dbReference type="NCBI Taxonomy" id="324768"/>
    <lineage>
        <taxon>Bacteria</taxon>
        <taxon>Bacillati</taxon>
        <taxon>Bacillota</taxon>
        <taxon>Bacilli</taxon>
        <taxon>Bacillales</taxon>
        <taxon>Bacillaceae</taxon>
        <taxon>Metabacillus</taxon>
    </lineage>
</organism>
<keyword evidence="2" id="KW-0808">Transferase</keyword>
<accession>A0A6I2M7G9</accession>
<sequence length="184" mass="21525">MTSFPQLETKRLKLRSIERSDAVKLFDYFSKREVIKYYGMDSFKTLEEAETLIHSFQIGYQSNKLIRWGIELKETNELIGTCGFHALSKKYKRAEVGYEISQLHWQKGYASEAIEAILDFGFKEMEMIRIGAVVMLANSPSRSVLLRLGFKEEGRLRNYIIQDDIPCDVIMHSLLKEEWDKKQL</sequence>
<dbReference type="GO" id="GO:0005737">
    <property type="term" value="C:cytoplasm"/>
    <property type="evidence" value="ECO:0007669"/>
    <property type="project" value="TreeGrafter"/>
</dbReference>
<dbReference type="InterPro" id="IPR016181">
    <property type="entry name" value="Acyl_CoA_acyltransferase"/>
</dbReference>
<dbReference type="RefSeq" id="WP_070878843.1">
    <property type="nucleotide sequence ID" value="NZ_CAJFZX010000013.1"/>
</dbReference>
<keyword evidence="3" id="KW-1185">Reference proteome</keyword>
<reference evidence="2 3" key="1">
    <citation type="submission" date="2019-11" db="EMBL/GenBank/DDBJ databases">
        <title>Bacillus idriensis genome.</title>
        <authorList>
            <person name="Konopka E.N."/>
            <person name="Newman J.D."/>
        </authorList>
    </citation>
    <scope>NUCLEOTIDE SEQUENCE [LARGE SCALE GENOMIC DNA]</scope>
    <source>
        <strain evidence="2 3">DSM 19097</strain>
    </source>
</reference>
<dbReference type="EMBL" id="WKKF01000002">
    <property type="protein sequence ID" value="MRX54078.1"/>
    <property type="molecule type" value="Genomic_DNA"/>
</dbReference>
<dbReference type="PROSITE" id="PS51186">
    <property type="entry name" value="GNAT"/>
    <property type="match status" value="1"/>
</dbReference>
<evidence type="ECO:0000313" key="3">
    <source>
        <dbReference type="Proteomes" id="UP000441585"/>
    </source>
</evidence>
<dbReference type="GO" id="GO:0008999">
    <property type="term" value="F:protein-N-terminal-alanine acetyltransferase activity"/>
    <property type="evidence" value="ECO:0007669"/>
    <property type="project" value="TreeGrafter"/>
</dbReference>
<dbReference type="SUPFAM" id="SSF55729">
    <property type="entry name" value="Acyl-CoA N-acyltransferases (Nat)"/>
    <property type="match status" value="1"/>
</dbReference>
<protein>
    <submittedName>
        <fullName evidence="2">GNAT family N-acetyltransferase</fullName>
    </submittedName>
</protein>
<proteinExistence type="predicted"/>
<name>A0A6I2M7G9_9BACI</name>
<dbReference type="Pfam" id="PF13302">
    <property type="entry name" value="Acetyltransf_3"/>
    <property type="match status" value="1"/>
</dbReference>
<dbReference type="AlphaFoldDB" id="A0A6I2M7G9"/>
<dbReference type="PANTHER" id="PTHR43792:SF9">
    <property type="entry name" value="RIBOSOMAL-PROTEIN-ALANINE ACETYLTRANSFERASE"/>
    <property type="match status" value="1"/>
</dbReference>
<dbReference type="Gene3D" id="3.40.630.30">
    <property type="match status" value="1"/>
</dbReference>
<dbReference type="InterPro" id="IPR000182">
    <property type="entry name" value="GNAT_dom"/>
</dbReference>
<dbReference type="InterPro" id="IPR051531">
    <property type="entry name" value="N-acetyltransferase"/>
</dbReference>
<evidence type="ECO:0000313" key="2">
    <source>
        <dbReference type="EMBL" id="MRX54078.1"/>
    </source>
</evidence>
<dbReference type="PANTHER" id="PTHR43792">
    <property type="entry name" value="GNAT FAMILY, PUTATIVE (AFU_ORTHOLOGUE AFUA_3G00765)-RELATED-RELATED"/>
    <property type="match status" value="1"/>
</dbReference>